<name>A0A843ABA2_METAZ</name>
<dbReference type="Pfam" id="PF01850">
    <property type="entry name" value="PIN"/>
    <property type="match status" value="1"/>
</dbReference>
<sequence length="131" mass="15536">MIFADANFLIALFVKDHKFNKRALKIWDKINHENIIISNSIILEVMTVLNIKLKVSKELLEKIYNRLNSGKFGIVEDINLYNNTMERMVNYLPKRLPFFDCLYIEIMKELGINKIVTFDEHFNIEDIKIID</sequence>
<dbReference type="PANTHER" id="PTHR42188:SF1">
    <property type="entry name" value="23S RRNA-SPECIFIC ENDONUCLEASE VAPC20"/>
    <property type="match status" value="1"/>
</dbReference>
<dbReference type="AlphaFoldDB" id="A0A843ABA2"/>
<proteinExistence type="predicted"/>
<protein>
    <submittedName>
        <fullName evidence="2">Type II toxin-antitoxin system VapC family toxin</fullName>
    </submittedName>
</protein>
<dbReference type="GO" id="GO:0016075">
    <property type="term" value="P:rRNA catabolic process"/>
    <property type="evidence" value="ECO:0007669"/>
    <property type="project" value="TreeGrafter"/>
</dbReference>
<dbReference type="PANTHER" id="PTHR42188">
    <property type="entry name" value="23S RRNA-SPECIFIC ENDONUCLEASE VAPC20"/>
    <property type="match status" value="1"/>
</dbReference>
<comment type="caution">
    <text evidence="2">The sequence shown here is derived from an EMBL/GenBank/DDBJ whole genome shotgun (WGS) entry which is preliminary data.</text>
</comment>
<evidence type="ECO:0000313" key="2">
    <source>
        <dbReference type="EMBL" id="MBF4468657.1"/>
    </source>
</evidence>
<organism evidence="2 3">
    <name type="scientific">Methanobrevibacter arboriphilus</name>
    <dbReference type="NCBI Taxonomy" id="39441"/>
    <lineage>
        <taxon>Archaea</taxon>
        <taxon>Methanobacteriati</taxon>
        <taxon>Methanobacteriota</taxon>
        <taxon>Methanomada group</taxon>
        <taxon>Methanobacteria</taxon>
        <taxon>Methanobacteriales</taxon>
        <taxon>Methanobacteriaceae</taxon>
        <taxon>Methanobrevibacter</taxon>
    </lineage>
</organism>
<dbReference type="Proteomes" id="UP000658733">
    <property type="component" value="Unassembled WGS sequence"/>
</dbReference>
<dbReference type="InterPro" id="IPR029060">
    <property type="entry name" value="PIN-like_dom_sf"/>
</dbReference>
<dbReference type="Gene3D" id="3.40.50.1010">
    <property type="entry name" value="5'-nuclease"/>
    <property type="match status" value="1"/>
</dbReference>
<dbReference type="SUPFAM" id="SSF88723">
    <property type="entry name" value="PIN domain-like"/>
    <property type="match status" value="1"/>
</dbReference>
<dbReference type="InterPro" id="IPR002716">
    <property type="entry name" value="PIN_dom"/>
</dbReference>
<dbReference type="GO" id="GO:0004521">
    <property type="term" value="F:RNA endonuclease activity"/>
    <property type="evidence" value="ECO:0007669"/>
    <property type="project" value="InterPro"/>
</dbReference>
<evidence type="ECO:0000313" key="3">
    <source>
        <dbReference type="Proteomes" id="UP000658733"/>
    </source>
</evidence>
<dbReference type="RefSeq" id="WP_042703414.1">
    <property type="nucleotide sequence ID" value="NZ_JADIIN010000036.1"/>
</dbReference>
<dbReference type="EMBL" id="JADIIN010000036">
    <property type="protein sequence ID" value="MBF4468657.1"/>
    <property type="molecule type" value="Genomic_DNA"/>
</dbReference>
<gene>
    <name evidence="2" type="ORF">ISP01_04565</name>
</gene>
<evidence type="ECO:0000259" key="1">
    <source>
        <dbReference type="Pfam" id="PF01850"/>
    </source>
</evidence>
<accession>A0A843ABA2</accession>
<feature type="domain" description="PIN" evidence="1">
    <location>
        <begin position="2"/>
        <end position="123"/>
    </location>
</feature>
<reference evidence="2" key="1">
    <citation type="submission" date="2020-10" db="EMBL/GenBank/DDBJ databases">
        <title>Dehalococcoides mccartyi of a TCE/Cr reducing biochatode.</title>
        <authorList>
            <person name="Matturro B."/>
        </authorList>
    </citation>
    <scope>NUCLEOTIDE SEQUENCE</scope>
    <source>
        <strain evidence="2">Bin4</strain>
    </source>
</reference>
<dbReference type="InterPro" id="IPR039018">
    <property type="entry name" value="VapC20-like"/>
</dbReference>